<feature type="domain" description="Pyrrolo-quinoline quinone repeat" evidence="1">
    <location>
        <begin position="31"/>
        <end position="289"/>
    </location>
</feature>
<evidence type="ECO:0000313" key="3">
    <source>
        <dbReference type="Proteomes" id="UP000317093"/>
    </source>
</evidence>
<organism evidence="2 3">
    <name type="scientific">Kolteria novifilia</name>
    <dbReference type="NCBI Taxonomy" id="2527975"/>
    <lineage>
        <taxon>Bacteria</taxon>
        <taxon>Pseudomonadati</taxon>
        <taxon>Planctomycetota</taxon>
        <taxon>Planctomycetia</taxon>
        <taxon>Kolteriales</taxon>
        <taxon>Kolteriaceae</taxon>
        <taxon>Kolteria</taxon>
    </lineage>
</organism>
<evidence type="ECO:0000313" key="2">
    <source>
        <dbReference type="EMBL" id="QDU60367.1"/>
    </source>
</evidence>
<proteinExistence type="predicted"/>
<evidence type="ECO:0000259" key="1">
    <source>
        <dbReference type="Pfam" id="PF13360"/>
    </source>
</evidence>
<dbReference type="SUPFAM" id="SSF63829">
    <property type="entry name" value="Calcium-dependent phosphotriesterase"/>
    <property type="match status" value="1"/>
</dbReference>
<gene>
    <name evidence="2" type="ORF">Pan216_12060</name>
</gene>
<keyword evidence="3" id="KW-1185">Reference proteome</keyword>
<dbReference type="PANTHER" id="PTHR35340:SF5">
    <property type="entry name" value="ASST-DOMAIN-CONTAINING PROTEIN"/>
    <property type="match status" value="1"/>
</dbReference>
<sequence length="314" mass="34731">MRRLHLFFWAVASLALPSDLRADHRLVIQGNGQLAIVDAKGNIEWSMPWGGIHDLHVLPNGHLMVQQGMGKIVEIDSETNEVVWSYDAAKSNGNQGKRVEVHSFQPLPGGAVMIAESGSGRIIEIDREGKLTKEVPLQLDRPHPHSDTRLVRKLANGHYLVAHENDGKVREYDAAGRVVWVYEVPLFGKTPRPGHGPSAYGNKLFGALRLPNGNTLIATGNGHRVLEVSPDKEVVWRLDQEELPGIRLAWVTTLEVLPNGHYVIGNCHAGPGQPLLIEIDPKSKKVVWTFDQFERFGNSVPNSQLLGVEGKVIR</sequence>
<dbReference type="InterPro" id="IPR002372">
    <property type="entry name" value="PQQ_rpt_dom"/>
</dbReference>
<accession>A0A518B056</accession>
<keyword evidence="2" id="KW-0808">Transferase</keyword>
<dbReference type="AlphaFoldDB" id="A0A518B056"/>
<dbReference type="Pfam" id="PF13360">
    <property type="entry name" value="PQQ_2"/>
    <property type="match status" value="1"/>
</dbReference>
<dbReference type="GO" id="GO:0016740">
    <property type="term" value="F:transferase activity"/>
    <property type="evidence" value="ECO:0007669"/>
    <property type="project" value="UniProtKB-KW"/>
</dbReference>
<protein>
    <submittedName>
        <fullName evidence="2">Arylsulfotransferase (ASST)</fullName>
    </submittedName>
</protein>
<dbReference type="Gene3D" id="2.130.10.10">
    <property type="entry name" value="YVTN repeat-like/Quinoprotein amine dehydrogenase"/>
    <property type="match status" value="1"/>
</dbReference>
<dbReference type="RefSeq" id="WP_419193302.1">
    <property type="nucleotide sequence ID" value="NZ_CP036279.1"/>
</dbReference>
<reference evidence="2 3" key="1">
    <citation type="submission" date="2019-02" db="EMBL/GenBank/DDBJ databases">
        <title>Deep-cultivation of Planctomycetes and their phenomic and genomic characterization uncovers novel biology.</title>
        <authorList>
            <person name="Wiegand S."/>
            <person name="Jogler M."/>
            <person name="Boedeker C."/>
            <person name="Pinto D."/>
            <person name="Vollmers J."/>
            <person name="Rivas-Marin E."/>
            <person name="Kohn T."/>
            <person name="Peeters S.H."/>
            <person name="Heuer A."/>
            <person name="Rast P."/>
            <person name="Oberbeckmann S."/>
            <person name="Bunk B."/>
            <person name="Jeske O."/>
            <person name="Meyerdierks A."/>
            <person name="Storesund J.E."/>
            <person name="Kallscheuer N."/>
            <person name="Luecker S."/>
            <person name="Lage O.M."/>
            <person name="Pohl T."/>
            <person name="Merkel B.J."/>
            <person name="Hornburger P."/>
            <person name="Mueller R.-W."/>
            <person name="Bruemmer F."/>
            <person name="Labrenz M."/>
            <person name="Spormann A.M."/>
            <person name="Op den Camp H."/>
            <person name="Overmann J."/>
            <person name="Amann R."/>
            <person name="Jetten M.S.M."/>
            <person name="Mascher T."/>
            <person name="Medema M.H."/>
            <person name="Devos D.P."/>
            <person name="Kaster A.-K."/>
            <person name="Ovreas L."/>
            <person name="Rohde M."/>
            <person name="Galperin M.Y."/>
            <person name="Jogler C."/>
        </authorList>
    </citation>
    <scope>NUCLEOTIDE SEQUENCE [LARGE SCALE GENOMIC DNA]</scope>
    <source>
        <strain evidence="2 3">Pan216</strain>
    </source>
</reference>
<dbReference type="EMBL" id="CP036279">
    <property type="protein sequence ID" value="QDU60367.1"/>
    <property type="molecule type" value="Genomic_DNA"/>
</dbReference>
<dbReference type="InterPro" id="IPR053143">
    <property type="entry name" value="Arylsulfate_ST"/>
</dbReference>
<dbReference type="Proteomes" id="UP000317093">
    <property type="component" value="Chromosome"/>
</dbReference>
<dbReference type="KEGG" id="knv:Pan216_12060"/>
<dbReference type="PANTHER" id="PTHR35340">
    <property type="entry name" value="PQQ ENZYME REPEAT PROTEIN-RELATED"/>
    <property type="match status" value="1"/>
</dbReference>
<dbReference type="InterPro" id="IPR015943">
    <property type="entry name" value="WD40/YVTN_repeat-like_dom_sf"/>
</dbReference>
<name>A0A518B056_9BACT</name>